<gene>
    <name evidence="2" type="ORF">MAR_034543</name>
</gene>
<protein>
    <submittedName>
        <fullName evidence="2">OGG1-like protein</fullName>
    </submittedName>
</protein>
<organism evidence="2 3">
    <name type="scientific">Mya arenaria</name>
    <name type="common">Soft-shell clam</name>
    <dbReference type="NCBI Taxonomy" id="6604"/>
    <lineage>
        <taxon>Eukaryota</taxon>
        <taxon>Metazoa</taxon>
        <taxon>Spiralia</taxon>
        <taxon>Lophotrochozoa</taxon>
        <taxon>Mollusca</taxon>
        <taxon>Bivalvia</taxon>
        <taxon>Autobranchia</taxon>
        <taxon>Heteroconchia</taxon>
        <taxon>Euheterodonta</taxon>
        <taxon>Imparidentia</taxon>
        <taxon>Neoheterodontei</taxon>
        <taxon>Myida</taxon>
        <taxon>Myoidea</taxon>
        <taxon>Myidae</taxon>
        <taxon>Mya</taxon>
    </lineage>
</organism>
<dbReference type="Proteomes" id="UP001164746">
    <property type="component" value="Chromosome 17"/>
</dbReference>
<sequence length="413" mass="47626">MDTMNGMETDDLEPSECLAEVKRSRGRRLGWRKRAEQVPLLRRRKKSSIMPIDIIAQFLCCIRCCLADIPAAVLLKARSIYRAKNMNERSRWEQQDIIPHRRKSCVLKGMRSRFTVCDTCHDIKSKLEKTTNKMERKELHQRREKHLRQQNAERSKYYKHIRKAKSQPDQYLSIILDGMDQEKTRLPHLPTTPKSLSNAWKVQFNLMGAIAHGIGIYGFFDPFQWSHGGNYTISILFSIFGMLDSLPEVLYLQLDNCPGANKNRFVIGFLALLVQAGIFKKIKLSFLMVGHTHEDIDQLFSRFSTNVRDKMIMTLDSLMQCFERCYRPTPTGDHFRSLWGPYAGWAHSVLFTADLRQFQEPGSKDKKLAQVETMTITKPTEVILTKRRCAKCEALAAVLDTPPWLLGEGVVAN</sequence>
<dbReference type="InterPro" id="IPR023170">
    <property type="entry name" value="HhH_base_excis_C"/>
</dbReference>
<dbReference type="PANTHER" id="PTHR33153:SF3">
    <property type="entry name" value="TRAFFICKING PROTEIN PARTICLE COMPLEX SUBUNIT 11 DOMAIN-CONTAINING PROTEIN"/>
    <property type="match status" value="1"/>
</dbReference>
<name>A0ABY7GFX3_MYAAR</name>
<dbReference type="Pfam" id="PF25273">
    <property type="entry name" value="DUF7869"/>
    <property type="match status" value="1"/>
</dbReference>
<keyword evidence="3" id="KW-1185">Reference proteome</keyword>
<dbReference type="EMBL" id="CP111028">
    <property type="protein sequence ID" value="WAR32001.1"/>
    <property type="molecule type" value="Genomic_DNA"/>
</dbReference>
<evidence type="ECO:0000313" key="2">
    <source>
        <dbReference type="EMBL" id="WAR32001.1"/>
    </source>
</evidence>
<dbReference type="Gene3D" id="1.10.1670.10">
    <property type="entry name" value="Helix-hairpin-Helix base-excision DNA repair enzymes (C-terminal)"/>
    <property type="match status" value="1"/>
</dbReference>
<dbReference type="InterPro" id="IPR057191">
    <property type="entry name" value="DUF7869"/>
</dbReference>
<proteinExistence type="predicted"/>
<evidence type="ECO:0000259" key="1">
    <source>
        <dbReference type="Pfam" id="PF25273"/>
    </source>
</evidence>
<evidence type="ECO:0000313" key="3">
    <source>
        <dbReference type="Proteomes" id="UP001164746"/>
    </source>
</evidence>
<feature type="domain" description="DUF7869" evidence="1">
    <location>
        <begin position="194"/>
        <end position="340"/>
    </location>
</feature>
<dbReference type="PANTHER" id="PTHR33153">
    <property type="entry name" value="MYND-TYPE DOMAIN-CONTAINING PROTEIN"/>
    <property type="match status" value="1"/>
</dbReference>
<reference evidence="2" key="1">
    <citation type="submission" date="2022-11" db="EMBL/GenBank/DDBJ databases">
        <title>Centuries of genome instability and evolution in soft-shell clam transmissible cancer (bioRxiv).</title>
        <authorList>
            <person name="Hart S.F.M."/>
            <person name="Yonemitsu M.A."/>
            <person name="Giersch R.M."/>
            <person name="Beal B.F."/>
            <person name="Arriagada G."/>
            <person name="Davis B.W."/>
            <person name="Ostrander E.A."/>
            <person name="Goff S.P."/>
            <person name="Metzger M.J."/>
        </authorList>
    </citation>
    <scope>NUCLEOTIDE SEQUENCE</scope>
    <source>
        <strain evidence="2">MELC-2E11</strain>
        <tissue evidence="2">Siphon/mantle</tissue>
    </source>
</reference>
<accession>A0ABY7GFX3</accession>